<feature type="compositionally biased region" description="Basic and acidic residues" evidence="1">
    <location>
        <begin position="13"/>
        <end position="70"/>
    </location>
</feature>
<sequence length="213" mass="24544">MTTEPPAKTTTAEPRKEKVEKVEEDKQKKESAEDVKKKEDKAANTQQKESKANEVKKEETPKKTDAEQKEKTVDQIVKAIIYDEVGKKTNMGEKRIIELQVNDNMGTDDTNDKIVIAKLYADDGFSNDSIRKKILMNSKDLFETLFKRKEISEVVLLWQFSMVDAYGKESVDTILKVGLDHETADKINWKNFDYNNFELVATQYYTHPALLKE</sequence>
<dbReference type="RefSeq" id="WP_091704610.1">
    <property type="nucleotide sequence ID" value="NZ_FOJQ01000059.1"/>
</dbReference>
<dbReference type="OrthoDB" id="287883at2"/>
<protein>
    <submittedName>
        <fullName evidence="2">Uncharacterized protein</fullName>
    </submittedName>
</protein>
<dbReference type="STRING" id="150248.SAMN05216169_10598"/>
<evidence type="ECO:0000256" key="1">
    <source>
        <dbReference type="SAM" id="MobiDB-lite"/>
    </source>
</evidence>
<dbReference type="EMBL" id="FOJQ01000059">
    <property type="protein sequence ID" value="SFA56970.1"/>
    <property type="molecule type" value="Genomic_DNA"/>
</dbReference>
<organism evidence="2 3">
    <name type="scientific">Anoxybacillus pushchinoensis</name>
    <dbReference type="NCBI Taxonomy" id="150248"/>
    <lineage>
        <taxon>Bacteria</taxon>
        <taxon>Bacillati</taxon>
        <taxon>Bacillota</taxon>
        <taxon>Bacilli</taxon>
        <taxon>Bacillales</taxon>
        <taxon>Anoxybacillaceae</taxon>
        <taxon>Anoxybacillus</taxon>
    </lineage>
</organism>
<feature type="region of interest" description="Disordered" evidence="1">
    <location>
        <begin position="1"/>
        <end position="70"/>
    </location>
</feature>
<feature type="compositionally biased region" description="Low complexity" evidence="1">
    <location>
        <begin position="1"/>
        <end position="12"/>
    </location>
</feature>
<accession>A0A1I0TZ80</accession>
<proteinExistence type="predicted"/>
<gene>
    <name evidence="2" type="ORF">SAMN05216169_10598</name>
</gene>
<name>A0A1I0TZ80_9BACL</name>
<evidence type="ECO:0000313" key="2">
    <source>
        <dbReference type="EMBL" id="SFA56970.1"/>
    </source>
</evidence>
<keyword evidence="3" id="KW-1185">Reference proteome</keyword>
<dbReference type="AlphaFoldDB" id="A0A1I0TZ80"/>
<dbReference type="Proteomes" id="UP000198979">
    <property type="component" value="Unassembled WGS sequence"/>
</dbReference>
<reference evidence="3" key="1">
    <citation type="submission" date="2016-10" db="EMBL/GenBank/DDBJ databases">
        <authorList>
            <person name="Varghese N."/>
            <person name="Submissions S."/>
        </authorList>
    </citation>
    <scope>NUCLEOTIDE SEQUENCE [LARGE SCALE GENOMIC DNA]</scope>
    <source>
        <strain evidence="3">K1</strain>
    </source>
</reference>
<evidence type="ECO:0000313" key="3">
    <source>
        <dbReference type="Proteomes" id="UP000198979"/>
    </source>
</evidence>